<protein>
    <submittedName>
        <fullName evidence="1">Uncharacterized protein</fullName>
    </submittedName>
</protein>
<sequence length="77" mass="8703">MKQNLSRIHHFRIAMEVPSAIGLNPTIAISGMLKNQFEREMQNLLSRKLQCRCQIEVLGLQISNCRSSSQGKASLFT</sequence>
<comment type="caution">
    <text evidence="1">The sequence shown here is derived from an EMBL/GenBank/DDBJ whole genome shotgun (WGS) entry which is preliminary data.</text>
</comment>
<accession>A0ACC1X543</accession>
<organism evidence="1 2">
    <name type="scientific">Melia azedarach</name>
    <name type="common">Chinaberry tree</name>
    <dbReference type="NCBI Taxonomy" id="155640"/>
    <lineage>
        <taxon>Eukaryota</taxon>
        <taxon>Viridiplantae</taxon>
        <taxon>Streptophyta</taxon>
        <taxon>Embryophyta</taxon>
        <taxon>Tracheophyta</taxon>
        <taxon>Spermatophyta</taxon>
        <taxon>Magnoliopsida</taxon>
        <taxon>eudicotyledons</taxon>
        <taxon>Gunneridae</taxon>
        <taxon>Pentapetalae</taxon>
        <taxon>rosids</taxon>
        <taxon>malvids</taxon>
        <taxon>Sapindales</taxon>
        <taxon>Meliaceae</taxon>
        <taxon>Melia</taxon>
    </lineage>
</organism>
<evidence type="ECO:0000313" key="2">
    <source>
        <dbReference type="Proteomes" id="UP001164539"/>
    </source>
</evidence>
<dbReference type="Proteomes" id="UP001164539">
    <property type="component" value="Chromosome 11"/>
</dbReference>
<dbReference type="EMBL" id="CM051404">
    <property type="protein sequence ID" value="KAJ4706581.1"/>
    <property type="molecule type" value="Genomic_DNA"/>
</dbReference>
<gene>
    <name evidence="1" type="ORF">OWV82_020213</name>
</gene>
<evidence type="ECO:0000313" key="1">
    <source>
        <dbReference type="EMBL" id="KAJ4706581.1"/>
    </source>
</evidence>
<reference evidence="1 2" key="1">
    <citation type="journal article" date="2023" name="Science">
        <title>Complex scaffold remodeling in plant triterpene biosynthesis.</title>
        <authorList>
            <person name="De La Pena R."/>
            <person name="Hodgson H."/>
            <person name="Liu J.C."/>
            <person name="Stephenson M.J."/>
            <person name="Martin A.C."/>
            <person name="Owen C."/>
            <person name="Harkess A."/>
            <person name="Leebens-Mack J."/>
            <person name="Jimenez L.E."/>
            <person name="Osbourn A."/>
            <person name="Sattely E.S."/>
        </authorList>
    </citation>
    <scope>NUCLEOTIDE SEQUENCE [LARGE SCALE GENOMIC DNA]</scope>
    <source>
        <strain evidence="2">cv. JPN11</strain>
        <tissue evidence="1">Leaf</tissue>
    </source>
</reference>
<keyword evidence="2" id="KW-1185">Reference proteome</keyword>
<name>A0ACC1X543_MELAZ</name>
<proteinExistence type="predicted"/>